<accession>A0A3E2NUY7</accession>
<sequence>MNQGNGNGNLAAILFIIAAGALAFFGWKKITGIEQALASKPAPGKPEPTPEKQLPGKRVMRVVQGEASLPAAAKKAILQGLSIAGFYSPTKKGPLVKDYDVVFGSGFTDKIQQYAGALDRADREAASFLNKLGTTGYINTTLATINALPDADFIQTLQCWKQYRKDRSFYESNLYKANIDNHGKVDLVNRIYKLNIGW</sequence>
<evidence type="ECO:0000313" key="3">
    <source>
        <dbReference type="Proteomes" id="UP000260823"/>
    </source>
</evidence>
<protein>
    <submittedName>
        <fullName evidence="2">Uncharacterized protein</fullName>
    </submittedName>
</protein>
<keyword evidence="1" id="KW-0812">Transmembrane</keyword>
<organism evidence="2 3">
    <name type="scientific">Mucilaginibacter terrenus</name>
    <dbReference type="NCBI Taxonomy" id="2482727"/>
    <lineage>
        <taxon>Bacteria</taxon>
        <taxon>Pseudomonadati</taxon>
        <taxon>Bacteroidota</taxon>
        <taxon>Sphingobacteriia</taxon>
        <taxon>Sphingobacteriales</taxon>
        <taxon>Sphingobacteriaceae</taxon>
        <taxon>Mucilaginibacter</taxon>
    </lineage>
</organism>
<proteinExistence type="predicted"/>
<feature type="transmembrane region" description="Helical" evidence="1">
    <location>
        <begin position="6"/>
        <end position="27"/>
    </location>
</feature>
<keyword evidence="1" id="KW-0472">Membrane</keyword>
<reference evidence="2 3" key="1">
    <citation type="submission" date="2018-08" db="EMBL/GenBank/DDBJ databases">
        <title>Mucilaginibacter terrae sp. nov., isolated from manganese diggings.</title>
        <authorList>
            <person name="Huang Y."/>
            <person name="Zhou Z."/>
        </authorList>
    </citation>
    <scope>NUCLEOTIDE SEQUENCE [LARGE SCALE GENOMIC DNA]</scope>
    <source>
        <strain evidence="2 3">ZH6</strain>
    </source>
</reference>
<evidence type="ECO:0000313" key="2">
    <source>
        <dbReference type="EMBL" id="RFZ84767.1"/>
    </source>
</evidence>
<dbReference type="EMBL" id="QWDE01000001">
    <property type="protein sequence ID" value="RFZ84767.1"/>
    <property type="molecule type" value="Genomic_DNA"/>
</dbReference>
<comment type="caution">
    <text evidence="2">The sequence shown here is derived from an EMBL/GenBank/DDBJ whole genome shotgun (WGS) entry which is preliminary data.</text>
</comment>
<evidence type="ECO:0000256" key="1">
    <source>
        <dbReference type="SAM" id="Phobius"/>
    </source>
</evidence>
<keyword evidence="3" id="KW-1185">Reference proteome</keyword>
<keyword evidence="1" id="KW-1133">Transmembrane helix</keyword>
<gene>
    <name evidence="2" type="ORF">DYU05_03945</name>
</gene>
<name>A0A3E2NUY7_9SPHI</name>
<dbReference type="RefSeq" id="WP_117381669.1">
    <property type="nucleotide sequence ID" value="NZ_QWDE01000001.1"/>
</dbReference>
<dbReference type="AlphaFoldDB" id="A0A3E2NUY7"/>
<dbReference type="Proteomes" id="UP000260823">
    <property type="component" value="Unassembled WGS sequence"/>
</dbReference>